<dbReference type="EMBL" id="BMFJ01000001">
    <property type="protein sequence ID" value="GGE22623.1"/>
    <property type="molecule type" value="Genomic_DNA"/>
</dbReference>
<comment type="caution">
    <text evidence="3">The sequence shown here is derived from an EMBL/GenBank/DDBJ whole genome shotgun (WGS) entry which is preliminary data.</text>
</comment>
<protein>
    <recommendedName>
        <fullName evidence="2">FHA domain-containing protein</fullName>
    </recommendedName>
</protein>
<accession>A0A917A1M6</accession>
<dbReference type="SMART" id="SM00240">
    <property type="entry name" value="FHA"/>
    <property type="match status" value="1"/>
</dbReference>
<dbReference type="Pfam" id="PF00498">
    <property type="entry name" value="FHA"/>
    <property type="match status" value="1"/>
</dbReference>
<sequence length="529" mass="55556">MKTLTLRIENYSALENGGPVTLRLTGQAAHIGRKAGMHWVLPDPSRHISGHHFDVTPQGDGYVLVDLSSNGTFLHGERYRLGGPHEIQDGDRFTVGPYIIRAEMSDPGAQAADPEPAPAPAAPEPLPVPPPAAMPAPDLAPAPPPPAPPRAPLMPNQAEEVSQAPLPDDFAPAASPAPPPPPDPVPVPPPAPPQPPAAAPDEDWDDVWGAPSPAPAPSPRPSVSGLSQPPSAFGGGAQTGLSRPPTAMPDPHGAALQRPQPGEFAGAGTQRPDFSRLEGAPAPRGLTAPPGAAPPPPPMPPAPQAAPQAAPPPPPEPMPAFRPLPAAQPAAPTRQAPSTSGEEEFVRAFLEGAGITDPSVLAMPPLQLARMMGEIARLGTVEMMSMLQERAAVKLFISGEDRTMRVAAGNNPMKFISDPEQAFETMFLKPRDGYMTGEKGFRNALGDIRKHQKAVMAALQPALAEMIDGLSPDDIEDSVGGGMLGGGSRKAWEEYTKRWETRASQGENGMLDAFIKAFSRHYSEAIRKL</sequence>
<dbReference type="AlphaFoldDB" id="A0A917A1M6"/>
<feature type="compositionally biased region" description="Low complexity" evidence="1">
    <location>
        <begin position="280"/>
        <end position="290"/>
    </location>
</feature>
<dbReference type="RefSeq" id="WP_188476462.1">
    <property type="nucleotide sequence ID" value="NZ_BMFJ01000001.1"/>
</dbReference>
<dbReference type="InterPro" id="IPR008984">
    <property type="entry name" value="SMAD_FHA_dom_sf"/>
</dbReference>
<feature type="domain" description="FHA" evidence="2">
    <location>
        <begin position="29"/>
        <end position="79"/>
    </location>
</feature>
<feature type="compositionally biased region" description="Low complexity" evidence="1">
    <location>
        <begin position="323"/>
        <end position="340"/>
    </location>
</feature>
<feature type="compositionally biased region" description="Pro residues" evidence="1">
    <location>
        <begin position="291"/>
        <end position="322"/>
    </location>
</feature>
<evidence type="ECO:0000259" key="2">
    <source>
        <dbReference type="PROSITE" id="PS50006"/>
    </source>
</evidence>
<proteinExistence type="predicted"/>
<dbReference type="Gene3D" id="2.60.200.20">
    <property type="match status" value="1"/>
</dbReference>
<feature type="compositionally biased region" description="Low complexity" evidence="1">
    <location>
        <begin position="164"/>
        <end position="174"/>
    </location>
</feature>
<gene>
    <name evidence="3" type="ORF">GCM10011360_08870</name>
</gene>
<evidence type="ECO:0000256" key="1">
    <source>
        <dbReference type="SAM" id="MobiDB-lite"/>
    </source>
</evidence>
<evidence type="ECO:0000313" key="3">
    <source>
        <dbReference type="EMBL" id="GGE22623.1"/>
    </source>
</evidence>
<dbReference type="PROSITE" id="PS50006">
    <property type="entry name" value="FHA_DOMAIN"/>
    <property type="match status" value="1"/>
</dbReference>
<organism evidence="3 4">
    <name type="scientific">Primorskyibacter flagellatus</name>
    <dbReference type="NCBI Taxonomy" id="1387277"/>
    <lineage>
        <taxon>Bacteria</taxon>
        <taxon>Pseudomonadati</taxon>
        <taxon>Pseudomonadota</taxon>
        <taxon>Alphaproteobacteria</taxon>
        <taxon>Rhodobacterales</taxon>
        <taxon>Roseobacteraceae</taxon>
        <taxon>Primorskyibacter</taxon>
    </lineage>
</organism>
<name>A0A917A1M6_9RHOB</name>
<dbReference type="SUPFAM" id="SSF49879">
    <property type="entry name" value="SMAD/FHA domain"/>
    <property type="match status" value="1"/>
</dbReference>
<reference evidence="4" key="1">
    <citation type="journal article" date="2019" name="Int. J. Syst. Evol. Microbiol.">
        <title>The Global Catalogue of Microorganisms (GCM) 10K type strain sequencing project: providing services to taxonomists for standard genome sequencing and annotation.</title>
        <authorList>
            <consortium name="The Broad Institute Genomics Platform"/>
            <consortium name="The Broad Institute Genome Sequencing Center for Infectious Disease"/>
            <person name="Wu L."/>
            <person name="Ma J."/>
        </authorList>
    </citation>
    <scope>NUCLEOTIDE SEQUENCE [LARGE SCALE GENOMIC DNA]</scope>
    <source>
        <strain evidence="4">CGMCC 1.12664</strain>
    </source>
</reference>
<feature type="region of interest" description="Disordered" evidence="1">
    <location>
        <begin position="107"/>
        <end position="342"/>
    </location>
</feature>
<dbReference type="NCBIfam" id="TIGR03354">
    <property type="entry name" value="VI_FHA"/>
    <property type="match status" value="1"/>
</dbReference>
<feature type="compositionally biased region" description="Pro residues" evidence="1">
    <location>
        <begin position="115"/>
        <end position="152"/>
    </location>
</feature>
<dbReference type="InterPro" id="IPR046883">
    <property type="entry name" value="T6SS_FHA_C"/>
</dbReference>
<keyword evidence="4" id="KW-1185">Reference proteome</keyword>
<dbReference type="CDD" id="cd00060">
    <property type="entry name" value="FHA"/>
    <property type="match status" value="1"/>
</dbReference>
<dbReference type="InterPro" id="IPR017735">
    <property type="entry name" value="T6SS_FHA"/>
</dbReference>
<dbReference type="Pfam" id="PF20232">
    <property type="entry name" value="T6SS_FHA_C"/>
    <property type="match status" value="1"/>
</dbReference>
<feature type="compositionally biased region" description="Pro residues" evidence="1">
    <location>
        <begin position="175"/>
        <end position="198"/>
    </location>
</feature>
<dbReference type="InterPro" id="IPR000253">
    <property type="entry name" value="FHA_dom"/>
</dbReference>
<evidence type="ECO:0000313" key="4">
    <source>
        <dbReference type="Proteomes" id="UP000612855"/>
    </source>
</evidence>
<dbReference type="Proteomes" id="UP000612855">
    <property type="component" value="Unassembled WGS sequence"/>
</dbReference>